<dbReference type="EnsemblMetazoa" id="CJA24429.1">
    <property type="protein sequence ID" value="CJA24429.1"/>
    <property type="gene ID" value="WBGene00180001"/>
</dbReference>
<evidence type="ECO:0000313" key="1">
    <source>
        <dbReference type="EnsemblMetazoa" id="CJA24429.1"/>
    </source>
</evidence>
<reference evidence="2" key="1">
    <citation type="submission" date="2010-08" db="EMBL/GenBank/DDBJ databases">
        <authorList>
            <consortium name="Caenorhabditis japonica Sequencing Consortium"/>
            <person name="Wilson R.K."/>
        </authorList>
    </citation>
    <scope>NUCLEOTIDE SEQUENCE [LARGE SCALE GENOMIC DNA]</scope>
    <source>
        <strain evidence="2">DF5081</strain>
    </source>
</reference>
<dbReference type="Proteomes" id="UP000005237">
    <property type="component" value="Unassembled WGS sequence"/>
</dbReference>
<sequence length="96" mass="11149">MCEGSGFAALRTENIRFNEYGLWFKRLKDGDYDLKETATSGRPSLEVEEELERESKSSVREVASSFGLRRDTVCRCQTLSKWKGFKVWATRTPRFD</sequence>
<dbReference type="AlphaFoldDB" id="A0A8R1E4U8"/>
<accession>A0A8R1E4U8</accession>
<reference evidence="1" key="2">
    <citation type="submission" date="2022-06" db="UniProtKB">
        <authorList>
            <consortium name="EnsemblMetazoa"/>
        </authorList>
    </citation>
    <scope>IDENTIFICATION</scope>
    <source>
        <strain evidence="1">DF5081</strain>
    </source>
</reference>
<organism evidence="1 2">
    <name type="scientific">Caenorhabditis japonica</name>
    <dbReference type="NCBI Taxonomy" id="281687"/>
    <lineage>
        <taxon>Eukaryota</taxon>
        <taxon>Metazoa</taxon>
        <taxon>Ecdysozoa</taxon>
        <taxon>Nematoda</taxon>
        <taxon>Chromadorea</taxon>
        <taxon>Rhabditida</taxon>
        <taxon>Rhabditina</taxon>
        <taxon>Rhabditomorpha</taxon>
        <taxon>Rhabditoidea</taxon>
        <taxon>Rhabditidae</taxon>
        <taxon>Peloderinae</taxon>
        <taxon>Caenorhabditis</taxon>
    </lineage>
</organism>
<protein>
    <submittedName>
        <fullName evidence="1">Uncharacterized protein</fullName>
    </submittedName>
</protein>
<keyword evidence="2" id="KW-1185">Reference proteome</keyword>
<evidence type="ECO:0000313" key="2">
    <source>
        <dbReference type="Proteomes" id="UP000005237"/>
    </source>
</evidence>
<name>A0A8R1E4U8_CAEJA</name>
<proteinExistence type="predicted"/>